<organism evidence="1 2">
    <name type="scientific">Ancylobacter radicis</name>
    <dbReference type="NCBI Taxonomy" id="2836179"/>
    <lineage>
        <taxon>Bacteria</taxon>
        <taxon>Pseudomonadati</taxon>
        <taxon>Pseudomonadota</taxon>
        <taxon>Alphaproteobacteria</taxon>
        <taxon>Hyphomicrobiales</taxon>
        <taxon>Xanthobacteraceae</taxon>
        <taxon>Ancylobacter</taxon>
    </lineage>
</organism>
<sequence>MSAYYASALPLVFNHIPKSAGTSLADALRVALAEQGDLGEGSDLCWYDRWCFGSFRDFESFSPAARAQSIDTPDELPAGLRFVAGHMAVSTTRLRYPLGQNITFFREPKARLMSHWLFWRAYEDADVAGWGGWADYVRQARGSLGDFLTTPCLVPVLDNFSLRALLWPHPVIPENGPIDPANDEALLDAAFSVLESLAHVDLIENPHLVSRLETWLRRPVVVERRNETLPVPDERRGRLDEHLSDQAMDALNLWSRLDLRLWSHVAGKVMPDVESQSLADSTFAATLERHARLLAGS</sequence>
<evidence type="ECO:0000313" key="2">
    <source>
        <dbReference type="Proteomes" id="UP001166585"/>
    </source>
</evidence>
<dbReference type="InterPro" id="IPR027417">
    <property type="entry name" value="P-loop_NTPase"/>
</dbReference>
<dbReference type="Gene3D" id="3.40.50.300">
    <property type="entry name" value="P-loop containing nucleotide triphosphate hydrolases"/>
    <property type="match status" value="1"/>
</dbReference>
<comment type="caution">
    <text evidence="1">The sequence shown here is derived from an EMBL/GenBank/DDBJ whole genome shotgun (WGS) entry which is preliminary data.</text>
</comment>
<evidence type="ECO:0000313" key="1">
    <source>
        <dbReference type="EMBL" id="MBS9478131.1"/>
    </source>
</evidence>
<protein>
    <submittedName>
        <fullName evidence="1">Sulfotransferase family 2 domain-containing protein</fullName>
    </submittedName>
</protein>
<gene>
    <name evidence="1" type="ORF">KIP89_13535</name>
</gene>
<name>A0ABS5R8X7_9HYPH</name>
<dbReference type="SUPFAM" id="SSF52540">
    <property type="entry name" value="P-loop containing nucleoside triphosphate hydrolases"/>
    <property type="match status" value="1"/>
</dbReference>
<accession>A0ABS5R8X7</accession>
<proteinExistence type="predicted"/>
<reference evidence="1" key="1">
    <citation type="submission" date="2021-05" db="EMBL/GenBank/DDBJ databases">
        <authorList>
            <person name="Sun Q."/>
            <person name="Inoue M."/>
        </authorList>
    </citation>
    <scope>NUCLEOTIDE SEQUENCE</scope>
    <source>
        <strain evidence="1">VKM B-3255</strain>
    </source>
</reference>
<dbReference type="RefSeq" id="WP_213755943.1">
    <property type="nucleotide sequence ID" value="NZ_JAHCQH010000017.1"/>
</dbReference>
<dbReference type="EMBL" id="JAHCQH010000017">
    <property type="protein sequence ID" value="MBS9478131.1"/>
    <property type="molecule type" value="Genomic_DNA"/>
</dbReference>
<dbReference type="Proteomes" id="UP001166585">
    <property type="component" value="Unassembled WGS sequence"/>
</dbReference>
<keyword evidence="2" id="KW-1185">Reference proteome</keyword>